<evidence type="ECO:0000313" key="4">
    <source>
        <dbReference type="Proteomes" id="UP000054549"/>
    </source>
</evidence>
<dbReference type="InParanoid" id="A0A0C2WG68"/>
<keyword evidence="1" id="KW-0472">Membrane</keyword>
<feature type="transmembrane region" description="Helical" evidence="1">
    <location>
        <begin position="91"/>
        <end position="112"/>
    </location>
</feature>
<evidence type="ECO:0000313" key="3">
    <source>
        <dbReference type="EMBL" id="KIL55078.1"/>
    </source>
</evidence>
<keyword evidence="1" id="KW-0812">Transmembrane</keyword>
<evidence type="ECO:0000259" key="2">
    <source>
        <dbReference type="Pfam" id="PF12222"/>
    </source>
</evidence>
<dbReference type="OrthoDB" id="2367075at2759"/>
<protein>
    <recommendedName>
        <fullName evidence="2">Peptide N-acetyl-beta-D-glucosaminyl asparaginase amidase A N-terminal domain-containing protein</fullName>
    </recommendedName>
</protein>
<feature type="non-terminal residue" evidence="3">
    <location>
        <position position="286"/>
    </location>
</feature>
<gene>
    <name evidence="3" type="ORF">M378DRAFT_18265</name>
</gene>
<dbReference type="InterPro" id="IPR021102">
    <property type="entry name" value="PNGase_A"/>
</dbReference>
<organism evidence="3 4">
    <name type="scientific">Amanita muscaria (strain Koide BX008)</name>
    <dbReference type="NCBI Taxonomy" id="946122"/>
    <lineage>
        <taxon>Eukaryota</taxon>
        <taxon>Fungi</taxon>
        <taxon>Dikarya</taxon>
        <taxon>Basidiomycota</taxon>
        <taxon>Agaricomycotina</taxon>
        <taxon>Agaricomycetes</taxon>
        <taxon>Agaricomycetidae</taxon>
        <taxon>Agaricales</taxon>
        <taxon>Pluteineae</taxon>
        <taxon>Amanitaceae</taxon>
        <taxon>Amanita</taxon>
    </lineage>
</organism>
<name>A0A0C2WG68_AMAMK</name>
<keyword evidence="1" id="KW-1133">Transmembrane helix</keyword>
<feature type="domain" description="Peptide N-acetyl-beta-D-glucosaminyl asparaginase amidase A N-terminal" evidence="2">
    <location>
        <begin position="206"/>
        <end position="286"/>
    </location>
</feature>
<dbReference type="InterPro" id="IPR056948">
    <property type="entry name" value="PNGaseA_N"/>
</dbReference>
<dbReference type="AlphaFoldDB" id="A0A0C2WG68"/>
<dbReference type="STRING" id="946122.A0A0C2WG68"/>
<dbReference type="EMBL" id="KN818570">
    <property type="protein sequence ID" value="KIL55078.1"/>
    <property type="molecule type" value="Genomic_DNA"/>
</dbReference>
<dbReference type="Pfam" id="PF12222">
    <property type="entry name" value="PNGaseA"/>
    <property type="match status" value="1"/>
</dbReference>
<dbReference type="Proteomes" id="UP000054549">
    <property type="component" value="Unassembled WGS sequence"/>
</dbReference>
<keyword evidence="4" id="KW-1185">Reference proteome</keyword>
<sequence length="286" mass="32371">MFPIRELETSVTKPYVLGDVKTSDFDRASLYQRTEDIIVILFQIYTLDFTNAEHPRDASFRDKWSHARYSNIHAHALQLDGKKRTGILHRWCNVLVGTFVMIAHKLLIALFINQYPAFAPPQFSAAKICVLEIAAEKAGVDQVFRTRQRRRRTSLKKMVVLAASCFVLACFCYLQCASSSDAGGSTPRQLQSDTNGFLDVFEVYKPVAFAPQGSGCDQQLLLMEHQFALSYGHPFIGDYQPPKCDFDTVKINFTVTSKGRQFDRLALMYLGDVEVFRTSTAEPTQN</sequence>
<accession>A0A0C2WG68</accession>
<dbReference type="HOGENOM" id="CLU_975030_0_0_1"/>
<proteinExistence type="predicted"/>
<reference evidence="3 4" key="1">
    <citation type="submission" date="2014-04" db="EMBL/GenBank/DDBJ databases">
        <title>Evolutionary Origins and Diversification of the Mycorrhizal Mutualists.</title>
        <authorList>
            <consortium name="DOE Joint Genome Institute"/>
            <consortium name="Mycorrhizal Genomics Consortium"/>
            <person name="Kohler A."/>
            <person name="Kuo A."/>
            <person name="Nagy L.G."/>
            <person name="Floudas D."/>
            <person name="Copeland A."/>
            <person name="Barry K.W."/>
            <person name="Cichocki N."/>
            <person name="Veneault-Fourrey C."/>
            <person name="LaButti K."/>
            <person name="Lindquist E.A."/>
            <person name="Lipzen A."/>
            <person name="Lundell T."/>
            <person name="Morin E."/>
            <person name="Murat C."/>
            <person name="Riley R."/>
            <person name="Ohm R."/>
            <person name="Sun H."/>
            <person name="Tunlid A."/>
            <person name="Henrissat B."/>
            <person name="Grigoriev I.V."/>
            <person name="Hibbett D.S."/>
            <person name="Martin F."/>
        </authorList>
    </citation>
    <scope>NUCLEOTIDE SEQUENCE [LARGE SCALE GENOMIC DNA]</scope>
    <source>
        <strain evidence="3 4">Koide BX008</strain>
    </source>
</reference>
<dbReference type="PANTHER" id="PTHR31104">
    <property type="entry name" value="PEPTIDE-N4-(N-ACETYL-BETA-GLUCOSAMINYL)ASPARAGINE AMIDASE A PROTEIN"/>
    <property type="match status" value="1"/>
</dbReference>
<evidence type="ECO:0000256" key="1">
    <source>
        <dbReference type="SAM" id="Phobius"/>
    </source>
</evidence>